<evidence type="ECO:0000256" key="1">
    <source>
        <dbReference type="ARBA" id="ARBA00004496"/>
    </source>
</evidence>
<comment type="caution">
    <text evidence="15">The sequence shown here is derived from an EMBL/GenBank/DDBJ whole genome shotgun (WGS) entry which is preliminary data.</text>
</comment>
<feature type="domain" description="RecF/RecN/SMC N-terminal" evidence="14">
    <location>
        <begin position="4"/>
        <end position="348"/>
    </location>
</feature>
<dbReference type="InterPro" id="IPR027417">
    <property type="entry name" value="P-loop_NTPase"/>
</dbReference>
<keyword evidence="9 12" id="KW-0238">DNA-binding</keyword>
<evidence type="ECO:0000256" key="8">
    <source>
        <dbReference type="ARBA" id="ARBA00022840"/>
    </source>
</evidence>
<evidence type="ECO:0000313" key="16">
    <source>
        <dbReference type="Proteomes" id="UP000824124"/>
    </source>
</evidence>
<sequence length="376" mass="43828">MLRLNSLLLRNFRNYRECRLDFHPRLNIICGDNAQGKTNLLEAVAYLSLGSSFREQNEDKIKRWNADFFFLKAELCAKDGAHILSAGYQQRRRFWKKDEQPCRKISEIAGLLHTVVFQPEDLELVKKGPEVRRHFLDREMIQLYRGYHLYLNNYKKALLQRNNFLKQLELNTAVDDELSVWEEQLTVNGAVIVKMRYQMIKRLNMISRQIHGELSGGAEELRLEYISPLSELTADEAENETVLVERLRQLYAAGRSEDIRRRQTLLGPHRDDFRIYINDVEGRYFGSQGQQRTAALALKLSEVELVRQVAGYYPLLLLDDVFSELDAGRRQALLRLMLHKAQIFITATEVGGDMRGLPKEDYYLFRIQDGEAALQK</sequence>
<dbReference type="AlphaFoldDB" id="A0A9D1KYE7"/>
<dbReference type="NCBIfam" id="TIGR00611">
    <property type="entry name" value="recf"/>
    <property type="match status" value="1"/>
</dbReference>
<dbReference type="SUPFAM" id="SSF52540">
    <property type="entry name" value="P-loop containing nucleoside triphosphate hydrolases"/>
    <property type="match status" value="1"/>
</dbReference>
<dbReference type="PANTHER" id="PTHR32182:SF0">
    <property type="entry name" value="DNA REPLICATION AND REPAIR PROTEIN RECF"/>
    <property type="match status" value="1"/>
</dbReference>
<dbReference type="HAMAP" id="MF_00365">
    <property type="entry name" value="RecF"/>
    <property type="match status" value="1"/>
</dbReference>
<dbReference type="Proteomes" id="UP000824124">
    <property type="component" value="Unassembled WGS sequence"/>
</dbReference>
<comment type="similarity">
    <text evidence="2 12 13">Belongs to the RecF family.</text>
</comment>
<name>A0A9D1KYE7_9FIRM</name>
<evidence type="ECO:0000256" key="4">
    <source>
        <dbReference type="ARBA" id="ARBA00022490"/>
    </source>
</evidence>
<evidence type="ECO:0000313" key="15">
    <source>
        <dbReference type="EMBL" id="HIU10274.1"/>
    </source>
</evidence>
<reference evidence="15" key="1">
    <citation type="submission" date="2020-10" db="EMBL/GenBank/DDBJ databases">
        <authorList>
            <person name="Gilroy R."/>
        </authorList>
    </citation>
    <scope>NUCLEOTIDE SEQUENCE</scope>
    <source>
        <strain evidence="15">2830</strain>
    </source>
</reference>
<dbReference type="GO" id="GO:0005524">
    <property type="term" value="F:ATP binding"/>
    <property type="evidence" value="ECO:0007669"/>
    <property type="project" value="UniProtKB-UniRule"/>
</dbReference>
<evidence type="ECO:0000256" key="2">
    <source>
        <dbReference type="ARBA" id="ARBA00008016"/>
    </source>
</evidence>
<evidence type="ECO:0000256" key="10">
    <source>
        <dbReference type="ARBA" id="ARBA00023204"/>
    </source>
</evidence>
<dbReference type="Pfam" id="PF02463">
    <property type="entry name" value="SMC_N"/>
    <property type="match status" value="1"/>
</dbReference>
<comment type="subcellular location">
    <subcellularLocation>
        <location evidence="1 12 13">Cytoplasm</location>
    </subcellularLocation>
</comment>
<dbReference type="InterPro" id="IPR001238">
    <property type="entry name" value="DNA-binding_RecF"/>
</dbReference>
<feature type="binding site" evidence="12">
    <location>
        <begin position="31"/>
        <end position="38"/>
    </location>
    <ligand>
        <name>ATP</name>
        <dbReference type="ChEBI" id="CHEBI:30616"/>
    </ligand>
</feature>
<reference evidence="15" key="2">
    <citation type="journal article" date="2021" name="PeerJ">
        <title>Extensive microbial diversity within the chicken gut microbiome revealed by metagenomics and culture.</title>
        <authorList>
            <person name="Gilroy R."/>
            <person name="Ravi A."/>
            <person name="Getino M."/>
            <person name="Pursley I."/>
            <person name="Horton D.L."/>
            <person name="Alikhan N.F."/>
            <person name="Baker D."/>
            <person name="Gharbi K."/>
            <person name="Hall N."/>
            <person name="Watson M."/>
            <person name="Adriaenssens E.M."/>
            <person name="Foster-Nyarko E."/>
            <person name="Jarju S."/>
            <person name="Secka A."/>
            <person name="Antonio M."/>
            <person name="Oren A."/>
            <person name="Chaudhuri R.R."/>
            <person name="La Ragione R."/>
            <person name="Hildebrand F."/>
            <person name="Pallen M.J."/>
        </authorList>
    </citation>
    <scope>NUCLEOTIDE SEQUENCE</scope>
    <source>
        <strain evidence="15">2830</strain>
    </source>
</reference>
<dbReference type="GO" id="GO:0003697">
    <property type="term" value="F:single-stranded DNA binding"/>
    <property type="evidence" value="ECO:0007669"/>
    <property type="project" value="UniProtKB-UniRule"/>
</dbReference>
<evidence type="ECO:0000256" key="12">
    <source>
        <dbReference type="HAMAP-Rule" id="MF_00365"/>
    </source>
</evidence>
<dbReference type="GO" id="GO:0006302">
    <property type="term" value="P:double-strand break repair"/>
    <property type="evidence" value="ECO:0007669"/>
    <property type="project" value="TreeGrafter"/>
</dbReference>
<dbReference type="PANTHER" id="PTHR32182">
    <property type="entry name" value="DNA REPLICATION AND REPAIR PROTEIN RECF"/>
    <property type="match status" value="1"/>
</dbReference>
<evidence type="ECO:0000256" key="9">
    <source>
        <dbReference type="ARBA" id="ARBA00023125"/>
    </source>
</evidence>
<dbReference type="Gene3D" id="3.40.50.300">
    <property type="entry name" value="P-loop containing nucleotide triphosphate hydrolases"/>
    <property type="match status" value="1"/>
</dbReference>
<dbReference type="GO" id="GO:0005737">
    <property type="term" value="C:cytoplasm"/>
    <property type="evidence" value="ECO:0007669"/>
    <property type="project" value="UniProtKB-SubCell"/>
</dbReference>
<evidence type="ECO:0000256" key="11">
    <source>
        <dbReference type="ARBA" id="ARBA00023236"/>
    </source>
</evidence>
<evidence type="ECO:0000256" key="7">
    <source>
        <dbReference type="ARBA" id="ARBA00022763"/>
    </source>
</evidence>
<keyword evidence="6 12" id="KW-0547">Nucleotide-binding</keyword>
<evidence type="ECO:0000256" key="13">
    <source>
        <dbReference type="RuleBase" id="RU000578"/>
    </source>
</evidence>
<comment type="function">
    <text evidence="12 13">The RecF protein is involved in DNA metabolism; it is required for DNA replication and normal SOS inducibility. RecF binds preferentially to single-stranded, linear DNA. It also seems to bind ATP.</text>
</comment>
<dbReference type="Gene3D" id="1.20.1050.90">
    <property type="entry name" value="RecF/RecN/SMC, N-terminal domain"/>
    <property type="match status" value="1"/>
</dbReference>
<dbReference type="EMBL" id="DVMH01000019">
    <property type="protein sequence ID" value="HIU10274.1"/>
    <property type="molecule type" value="Genomic_DNA"/>
</dbReference>
<evidence type="ECO:0000256" key="6">
    <source>
        <dbReference type="ARBA" id="ARBA00022741"/>
    </source>
</evidence>
<keyword evidence="5 12" id="KW-0235">DNA replication</keyword>
<dbReference type="InterPro" id="IPR003395">
    <property type="entry name" value="RecF/RecN/SMC_N"/>
</dbReference>
<protein>
    <recommendedName>
        <fullName evidence="3 12">DNA replication and repair protein RecF</fullName>
    </recommendedName>
</protein>
<proteinExistence type="inferred from homology"/>
<evidence type="ECO:0000256" key="5">
    <source>
        <dbReference type="ARBA" id="ARBA00022705"/>
    </source>
</evidence>
<evidence type="ECO:0000256" key="3">
    <source>
        <dbReference type="ARBA" id="ARBA00020170"/>
    </source>
</evidence>
<keyword evidence="10 12" id="KW-0234">DNA repair</keyword>
<dbReference type="PROSITE" id="PS00618">
    <property type="entry name" value="RECF_2"/>
    <property type="match status" value="1"/>
</dbReference>
<gene>
    <name evidence="12 15" type="primary">recF</name>
    <name evidence="15" type="ORF">IAB00_03375</name>
</gene>
<dbReference type="GO" id="GO:0000731">
    <property type="term" value="P:DNA synthesis involved in DNA repair"/>
    <property type="evidence" value="ECO:0007669"/>
    <property type="project" value="TreeGrafter"/>
</dbReference>
<dbReference type="InterPro" id="IPR018078">
    <property type="entry name" value="DNA-binding_RecF_CS"/>
</dbReference>
<keyword evidence="7 12" id="KW-0227">DNA damage</keyword>
<evidence type="ECO:0000259" key="14">
    <source>
        <dbReference type="Pfam" id="PF02463"/>
    </source>
</evidence>
<dbReference type="GO" id="GO:0006260">
    <property type="term" value="P:DNA replication"/>
    <property type="evidence" value="ECO:0007669"/>
    <property type="project" value="UniProtKB-UniRule"/>
</dbReference>
<dbReference type="InterPro" id="IPR042174">
    <property type="entry name" value="RecF_2"/>
</dbReference>
<keyword evidence="4 12" id="KW-0963">Cytoplasm</keyword>
<organism evidence="15 16">
    <name type="scientific">Candidatus Avidehalobacter gallistercoris</name>
    <dbReference type="NCBI Taxonomy" id="2840694"/>
    <lineage>
        <taxon>Bacteria</taxon>
        <taxon>Bacillati</taxon>
        <taxon>Bacillota</taxon>
        <taxon>Clostridia</taxon>
        <taxon>Eubacteriales</taxon>
        <taxon>Peptococcaceae</taxon>
        <taxon>Peptococcaceae incertae sedis</taxon>
        <taxon>Candidatus Avidehalobacter</taxon>
    </lineage>
</organism>
<keyword evidence="8 12" id="KW-0067">ATP-binding</keyword>
<accession>A0A9D1KYE7</accession>
<keyword evidence="11 12" id="KW-0742">SOS response</keyword>
<dbReference type="GO" id="GO:0009432">
    <property type="term" value="P:SOS response"/>
    <property type="evidence" value="ECO:0007669"/>
    <property type="project" value="UniProtKB-UniRule"/>
</dbReference>